<gene>
    <name evidence="1" type="ORF">J2S66_002376</name>
</gene>
<evidence type="ECO:0000313" key="2">
    <source>
        <dbReference type="Proteomes" id="UP001268819"/>
    </source>
</evidence>
<comment type="caution">
    <text evidence="1">The sequence shown here is derived from an EMBL/GenBank/DDBJ whole genome shotgun (WGS) entry which is preliminary data.</text>
</comment>
<dbReference type="EMBL" id="JAVDSG010000001">
    <property type="protein sequence ID" value="MDR6593992.1"/>
    <property type="molecule type" value="Genomic_DNA"/>
</dbReference>
<evidence type="ECO:0000313" key="1">
    <source>
        <dbReference type="EMBL" id="MDR6593992.1"/>
    </source>
</evidence>
<keyword evidence="2" id="KW-1185">Reference proteome</keyword>
<reference evidence="1 2" key="1">
    <citation type="submission" date="2023-07" db="EMBL/GenBank/DDBJ databases">
        <title>Sequencing the genomes of 1000 actinobacteria strains.</title>
        <authorList>
            <person name="Klenk H.-P."/>
        </authorList>
    </citation>
    <scope>NUCLEOTIDE SEQUENCE [LARGE SCALE GENOMIC DNA]</scope>
    <source>
        <strain evidence="1 2">DSM 43749</strain>
    </source>
</reference>
<accession>A0ABU1PTL1</accession>
<dbReference type="Proteomes" id="UP001268819">
    <property type="component" value="Unassembled WGS sequence"/>
</dbReference>
<organism evidence="1 2">
    <name type="scientific">Saccharothrix longispora</name>
    <dbReference type="NCBI Taxonomy" id="33920"/>
    <lineage>
        <taxon>Bacteria</taxon>
        <taxon>Bacillati</taxon>
        <taxon>Actinomycetota</taxon>
        <taxon>Actinomycetes</taxon>
        <taxon>Pseudonocardiales</taxon>
        <taxon>Pseudonocardiaceae</taxon>
        <taxon>Saccharothrix</taxon>
    </lineage>
</organism>
<protein>
    <submittedName>
        <fullName evidence="1">Uncharacterized protein</fullName>
    </submittedName>
</protein>
<dbReference type="RefSeq" id="WP_344960194.1">
    <property type="nucleotide sequence ID" value="NZ_BAAAXB010000001.1"/>
</dbReference>
<name>A0ABU1PTL1_9PSEU</name>
<proteinExistence type="predicted"/>
<sequence length="40" mass="4225">MARFDATVAQPGGPGTSGMLPTCRCARTATRLAEDLLVCW</sequence>